<evidence type="ECO:0008006" key="5">
    <source>
        <dbReference type="Google" id="ProtNLM"/>
    </source>
</evidence>
<evidence type="ECO:0000259" key="1">
    <source>
        <dbReference type="Pfam" id="PF20103"/>
    </source>
</evidence>
<feature type="domain" description="DUF7824" evidence="2">
    <location>
        <begin position="576"/>
        <end position="651"/>
    </location>
</feature>
<reference evidence="3 4" key="1">
    <citation type="submission" date="2019-03" db="EMBL/GenBank/DDBJ databases">
        <title>Genomic Encyclopedia of Type Strains, Phase IV (KMG-IV): sequencing the most valuable type-strain genomes for metagenomic binning, comparative biology and taxonomic classification.</title>
        <authorList>
            <person name="Goeker M."/>
        </authorList>
    </citation>
    <scope>NUCLEOTIDE SEQUENCE [LARGE SCALE GENOMIC DNA]</scope>
    <source>
        <strain evidence="3 4">DSM 46770</strain>
    </source>
</reference>
<proteinExistence type="predicted"/>
<feature type="domain" description="DUF6493" evidence="1">
    <location>
        <begin position="224"/>
        <end position="358"/>
    </location>
</feature>
<dbReference type="RefSeq" id="WP_133741101.1">
    <property type="nucleotide sequence ID" value="NZ_SNYN01000005.1"/>
</dbReference>
<dbReference type="InterPro" id="IPR045472">
    <property type="entry name" value="DUF6493"/>
</dbReference>
<dbReference type="OrthoDB" id="3245799at2"/>
<protein>
    <recommendedName>
        <fullName evidence="5">HEAT repeat protein</fullName>
    </recommendedName>
</protein>
<dbReference type="Proteomes" id="UP000295281">
    <property type="component" value="Unassembled WGS sequence"/>
</dbReference>
<dbReference type="InterPro" id="IPR056726">
    <property type="entry name" value="DUF7824"/>
</dbReference>
<gene>
    <name evidence="3" type="ORF">EV190_105103</name>
</gene>
<evidence type="ECO:0000313" key="4">
    <source>
        <dbReference type="Proteomes" id="UP000295281"/>
    </source>
</evidence>
<dbReference type="Pfam" id="PF20103">
    <property type="entry name" value="DUF6493"/>
    <property type="match status" value="1"/>
</dbReference>
<dbReference type="EMBL" id="SNYN01000005">
    <property type="protein sequence ID" value="TDQ52986.1"/>
    <property type="molecule type" value="Genomic_DNA"/>
</dbReference>
<evidence type="ECO:0000313" key="3">
    <source>
        <dbReference type="EMBL" id="TDQ52986.1"/>
    </source>
</evidence>
<dbReference type="AlphaFoldDB" id="A0A4R6UZH0"/>
<sequence length="950" mass="101631">METTDSMKTDTPPSPFKRLSERERALLERAGAELAPGAYAVLAAVAEDAADRLPGLIAALSEKERRSCARFLKAWSECARPWTPRRKALLVAGAGCHTGAADVARWITGRSMADVFDTDSGVRVLRLLAGRPGDWLADVAHRVLARSGRRPEHHHFSLVRYLLLLSGAPTPDDERFVRGWMSERWDWDADRWPLVVDGSLADRPQDGGRPPLVEQLRADPGLDEILPRVFETDGTGHLLEAGDPLATDSGRDVWYDALTALCREGRLDREALLDGALARLLRPGRPGDLRGFRKLLDALEPTEDEYAARTATLLRLLPDTPSPVAGHAQKVLARLDEAGRLEDEHLVDASASVLFRTEATLVRAQLSWLDRAARRDRSRAGLAALAAADAFGHGDLAVQERALNLVARHLPAAGDAVRPGLVAAAAALTPALRGRAAEVLGGAVADDRPEPDVLPAVSGPRPMEAPPATAVEVAEEVNAITSAMRRRDWGGASDVSSDVPAFERILDGLVRHAHRDRDGLVHALQAVARTHPWTGLHPYYAGWDTGDVRCVVAEILGETTGSPLWETEYWVTKPSGNRRSNTSPLNAVLRERLREVARMVVGGAPPFLLATPTLTDGRIDPAALVERIAEYERVGAVPGEVDLSQALLRVDAAACGGDVLARARGLASDAGRRLTAWLEAGGLPEPEPERLGDVCRCGKREAEHLLFACERVDAPTPLAEVFGPVLEAGSEPPPVFSDDIGHWPSVVPVRRELVALHLQPTFAEAVYEAPGSRMLLLPALAEGSGAAGPALHLGLACGLGARNTGIRTAAVDALLALAARGGLDPALLGRELAEATRYGHVGSEPLAESVREAARSGASGAVWTALSAALPALLDRDTEKALRSTKGLYGEERAEAMEARNLAHLLEAATEIAHHHAFRGAVPQVSALAAHKGSTRLLKAARHLRDALSD</sequence>
<dbReference type="Pfam" id="PF25148">
    <property type="entry name" value="DUF7824"/>
    <property type="match status" value="1"/>
</dbReference>
<keyword evidence="4" id="KW-1185">Reference proteome</keyword>
<accession>A0A4R6UZH0</accession>
<evidence type="ECO:0000259" key="2">
    <source>
        <dbReference type="Pfam" id="PF25148"/>
    </source>
</evidence>
<organism evidence="3 4">
    <name type="scientific">Actinorugispora endophytica</name>
    <dbReference type="NCBI Taxonomy" id="1605990"/>
    <lineage>
        <taxon>Bacteria</taxon>
        <taxon>Bacillati</taxon>
        <taxon>Actinomycetota</taxon>
        <taxon>Actinomycetes</taxon>
        <taxon>Streptosporangiales</taxon>
        <taxon>Nocardiopsidaceae</taxon>
        <taxon>Actinorugispora</taxon>
    </lineage>
</organism>
<name>A0A4R6UZH0_9ACTN</name>
<comment type="caution">
    <text evidence="3">The sequence shown here is derived from an EMBL/GenBank/DDBJ whole genome shotgun (WGS) entry which is preliminary data.</text>
</comment>